<dbReference type="InParanoid" id="A0A3Q7HSM2"/>
<dbReference type="AlphaFoldDB" id="A0A3Q7HSM2"/>
<evidence type="ECO:0000313" key="1">
    <source>
        <dbReference type="EnsemblPlants" id="Solyc06g066220.1.1.1"/>
    </source>
</evidence>
<dbReference type="PaxDb" id="4081-Solyc06g066220.1.1"/>
<proteinExistence type="predicted"/>
<keyword evidence="2" id="KW-1185">Reference proteome</keyword>
<accession>A0A3Q7HSM2</accession>
<reference evidence="1" key="1">
    <citation type="journal article" date="2012" name="Nature">
        <title>The tomato genome sequence provides insights into fleshy fruit evolution.</title>
        <authorList>
            <consortium name="Tomato Genome Consortium"/>
        </authorList>
    </citation>
    <scope>NUCLEOTIDE SEQUENCE [LARGE SCALE GENOMIC DNA]</scope>
    <source>
        <strain evidence="1">cv. Heinz 1706</strain>
    </source>
</reference>
<sequence>MINSCVLIPNRNTLSSTSATIATKGSMFSKMYFKSLSLNLTPLKSFVIHFTKETSLLIRLE</sequence>
<reference evidence="1" key="2">
    <citation type="submission" date="2019-01" db="UniProtKB">
        <authorList>
            <consortium name="EnsemblPlants"/>
        </authorList>
    </citation>
    <scope>IDENTIFICATION</scope>
    <source>
        <strain evidence="1">cv. Heinz 1706</strain>
    </source>
</reference>
<name>A0A3Q7HSM2_SOLLC</name>
<dbReference type="Gramene" id="Solyc06g066220.1.1">
    <property type="protein sequence ID" value="Solyc06g066220.1.1.1"/>
    <property type="gene ID" value="Solyc06g066220.1"/>
</dbReference>
<protein>
    <submittedName>
        <fullName evidence="1">Uncharacterized protein</fullName>
    </submittedName>
</protein>
<organism evidence="1">
    <name type="scientific">Solanum lycopersicum</name>
    <name type="common">Tomato</name>
    <name type="synonym">Lycopersicon esculentum</name>
    <dbReference type="NCBI Taxonomy" id="4081"/>
    <lineage>
        <taxon>Eukaryota</taxon>
        <taxon>Viridiplantae</taxon>
        <taxon>Streptophyta</taxon>
        <taxon>Embryophyta</taxon>
        <taxon>Tracheophyta</taxon>
        <taxon>Spermatophyta</taxon>
        <taxon>Magnoliopsida</taxon>
        <taxon>eudicotyledons</taxon>
        <taxon>Gunneridae</taxon>
        <taxon>Pentapetalae</taxon>
        <taxon>asterids</taxon>
        <taxon>lamiids</taxon>
        <taxon>Solanales</taxon>
        <taxon>Solanaceae</taxon>
        <taxon>Solanoideae</taxon>
        <taxon>Solaneae</taxon>
        <taxon>Solanum</taxon>
        <taxon>Solanum subgen. Lycopersicon</taxon>
    </lineage>
</organism>
<dbReference type="EnsemblPlants" id="Solyc06g066220.1.1">
    <property type="protein sequence ID" value="Solyc06g066220.1.1.1"/>
    <property type="gene ID" value="Solyc06g066220.1"/>
</dbReference>
<dbReference type="Proteomes" id="UP000004994">
    <property type="component" value="Chromosome 6"/>
</dbReference>
<evidence type="ECO:0000313" key="2">
    <source>
        <dbReference type="Proteomes" id="UP000004994"/>
    </source>
</evidence>